<keyword evidence="5 11" id="KW-0812">Transmembrane</keyword>
<dbReference type="GO" id="GO:0045259">
    <property type="term" value="C:proton-transporting ATP synthase complex"/>
    <property type="evidence" value="ECO:0007669"/>
    <property type="project" value="UniProtKB-KW"/>
</dbReference>
<dbReference type="GO" id="GO:0016787">
    <property type="term" value="F:hydrolase activity"/>
    <property type="evidence" value="ECO:0007669"/>
    <property type="project" value="UniProtKB-KW"/>
</dbReference>
<dbReference type="SUPFAM" id="SSF81336">
    <property type="entry name" value="F1F0 ATP synthase subunit A"/>
    <property type="match status" value="1"/>
</dbReference>
<evidence type="ECO:0000256" key="3">
    <source>
        <dbReference type="ARBA" id="ARBA00022448"/>
    </source>
</evidence>
<keyword evidence="7 11" id="KW-1133">Transmembrane helix</keyword>
<dbReference type="PROSITE" id="PS00449">
    <property type="entry name" value="ATPASE_A"/>
    <property type="match status" value="1"/>
</dbReference>
<feature type="transmembrane region" description="Helical" evidence="11">
    <location>
        <begin position="153"/>
        <end position="180"/>
    </location>
</feature>
<keyword evidence="14" id="KW-1185">Reference proteome</keyword>
<dbReference type="PANTHER" id="PTHR11410:SF0">
    <property type="entry name" value="ATP SYNTHASE SUBUNIT A"/>
    <property type="match status" value="1"/>
</dbReference>
<name>Q0FR61_SALBH</name>
<feature type="transmembrane region" description="Helical" evidence="11">
    <location>
        <begin position="95"/>
        <end position="115"/>
    </location>
</feature>
<dbReference type="Proteomes" id="UP000006230">
    <property type="component" value="Unassembled WGS sequence"/>
</dbReference>
<comment type="caution">
    <text evidence="13">The sequence shown here is derived from an EMBL/GenBank/DDBJ whole genome shotgun (WGS) entry which is preliminary data.</text>
</comment>
<keyword evidence="3 11" id="KW-0813">Transport</keyword>
<dbReference type="AlphaFoldDB" id="Q0FR61"/>
<keyword evidence="11" id="KW-1003">Cell membrane</keyword>
<comment type="subcellular location">
    <subcellularLocation>
        <location evidence="11 12">Cell membrane</location>
        <topology evidence="11 12">Multi-pass membrane protein</topology>
    </subcellularLocation>
    <subcellularLocation>
        <location evidence="1">Membrane</location>
        <topology evidence="1">Multi-pass membrane protein</topology>
    </subcellularLocation>
</comment>
<accession>Q0FR61</accession>
<dbReference type="InterPro" id="IPR023011">
    <property type="entry name" value="ATP_synth_F0_asu_AS"/>
</dbReference>
<dbReference type="InterPro" id="IPR035908">
    <property type="entry name" value="F0_ATP_A_sf"/>
</dbReference>
<evidence type="ECO:0000313" key="13">
    <source>
        <dbReference type="EMBL" id="EAU46726.1"/>
    </source>
</evidence>
<evidence type="ECO:0000313" key="14">
    <source>
        <dbReference type="Proteomes" id="UP000006230"/>
    </source>
</evidence>
<comment type="similarity">
    <text evidence="2 11 12">Belongs to the ATPase A chain family.</text>
</comment>
<dbReference type="STRING" id="314265.R2601_16435"/>
<organism evidence="13 14">
    <name type="scientific">Salipiger bermudensis (strain DSM 26914 / JCM 13377 / KCTC 12554 / HTCC2601)</name>
    <name type="common">Pelagibaca bermudensis</name>
    <dbReference type="NCBI Taxonomy" id="314265"/>
    <lineage>
        <taxon>Bacteria</taxon>
        <taxon>Pseudomonadati</taxon>
        <taxon>Pseudomonadota</taxon>
        <taxon>Alphaproteobacteria</taxon>
        <taxon>Rhodobacterales</taxon>
        <taxon>Roseobacteraceae</taxon>
        <taxon>Salipiger</taxon>
    </lineage>
</organism>
<sequence>MAGHGAENAAETGGLVFHPMDQFIVKPLFGDGAVGMFTITNVTLWMLIAILVIVALMVFGTSRRAVVPSRSQSVAELAYGFIHKMVEDVAGKDGLVYFPYIMTLFMFIVIANFLGLIPMSFTTTSHFAVTVVLALCVFLGVTILGFVKNGASFLSLFWVSSAPMALRPVLAIIEIISYFVRPVSHSIRLAGNVMAGHAVLKVFAGFAAVAAISPLTIVAITAIYGLEVLVAFIQAYVFTILTCVYLKDALHPHH</sequence>
<dbReference type="NCBIfam" id="TIGR01131">
    <property type="entry name" value="ATP_synt_6_or_A"/>
    <property type="match status" value="1"/>
</dbReference>
<dbReference type="Gene3D" id="1.20.120.220">
    <property type="entry name" value="ATP synthase, F0 complex, subunit A"/>
    <property type="match status" value="1"/>
</dbReference>
<feature type="transmembrane region" description="Helical" evidence="11">
    <location>
        <begin position="229"/>
        <end position="246"/>
    </location>
</feature>
<dbReference type="CDD" id="cd00310">
    <property type="entry name" value="ATP-synt_Fo_a_6"/>
    <property type="match status" value="1"/>
</dbReference>
<keyword evidence="6 11" id="KW-0375">Hydrogen ion transport</keyword>
<evidence type="ECO:0000256" key="1">
    <source>
        <dbReference type="ARBA" id="ARBA00004141"/>
    </source>
</evidence>
<evidence type="ECO:0000256" key="11">
    <source>
        <dbReference type="HAMAP-Rule" id="MF_01393"/>
    </source>
</evidence>
<proteinExistence type="inferred from homology"/>
<dbReference type="HOGENOM" id="CLU_041018_0_2_5"/>
<dbReference type="HAMAP" id="MF_01393">
    <property type="entry name" value="ATP_synth_a_bact"/>
    <property type="match status" value="1"/>
</dbReference>
<dbReference type="PRINTS" id="PR00123">
    <property type="entry name" value="ATPASEA"/>
</dbReference>
<protein>
    <recommendedName>
        <fullName evidence="11 12">ATP synthase subunit a</fullName>
    </recommendedName>
    <alternativeName>
        <fullName evidence="11">ATP synthase F0 sector subunit a</fullName>
    </alternativeName>
    <alternativeName>
        <fullName evidence="11">F-ATPase subunit 6</fullName>
    </alternativeName>
</protein>
<evidence type="ECO:0000256" key="10">
    <source>
        <dbReference type="ARBA" id="ARBA00023310"/>
    </source>
</evidence>
<feature type="transmembrane region" description="Helical" evidence="11">
    <location>
        <begin position="127"/>
        <end position="147"/>
    </location>
</feature>
<evidence type="ECO:0000256" key="2">
    <source>
        <dbReference type="ARBA" id="ARBA00006810"/>
    </source>
</evidence>
<dbReference type="OrthoDB" id="9809130at2"/>
<evidence type="ECO:0000256" key="6">
    <source>
        <dbReference type="ARBA" id="ARBA00022781"/>
    </source>
</evidence>
<dbReference type="PANTHER" id="PTHR11410">
    <property type="entry name" value="ATP SYNTHASE SUBUNIT A"/>
    <property type="match status" value="1"/>
</dbReference>
<evidence type="ECO:0000256" key="4">
    <source>
        <dbReference type="ARBA" id="ARBA00022547"/>
    </source>
</evidence>
<evidence type="ECO:0000256" key="9">
    <source>
        <dbReference type="ARBA" id="ARBA00023136"/>
    </source>
</evidence>
<evidence type="ECO:0000256" key="7">
    <source>
        <dbReference type="ARBA" id="ARBA00022989"/>
    </source>
</evidence>
<comment type="function">
    <text evidence="11 12">Key component of the proton channel; it plays a direct role in the translocation of protons across the membrane.</text>
</comment>
<evidence type="ECO:0000256" key="5">
    <source>
        <dbReference type="ARBA" id="ARBA00022692"/>
    </source>
</evidence>
<keyword evidence="4 11" id="KW-0138">CF(0)</keyword>
<dbReference type="NCBIfam" id="NF004482">
    <property type="entry name" value="PRK05815.2-4"/>
    <property type="match status" value="1"/>
</dbReference>
<dbReference type="GO" id="GO:0046933">
    <property type="term" value="F:proton-transporting ATP synthase activity, rotational mechanism"/>
    <property type="evidence" value="ECO:0007669"/>
    <property type="project" value="UniProtKB-UniRule"/>
</dbReference>
<feature type="transmembrane region" description="Helical" evidence="11">
    <location>
        <begin position="42"/>
        <end position="60"/>
    </location>
</feature>
<evidence type="ECO:0000256" key="8">
    <source>
        <dbReference type="ARBA" id="ARBA00023065"/>
    </source>
</evidence>
<keyword evidence="9 11" id="KW-0472">Membrane</keyword>
<keyword evidence="8 11" id="KW-0406">Ion transport</keyword>
<dbReference type="EMBL" id="AATQ01000012">
    <property type="protein sequence ID" value="EAU46726.1"/>
    <property type="molecule type" value="Genomic_DNA"/>
</dbReference>
<dbReference type="eggNOG" id="COG0356">
    <property type="taxonomic scope" value="Bacteria"/>
</dbReference>
<dbReference type="Pfam" id="PF00119">
    <property type="entry name" value="ATP-synt_A"/>
    <property type="match status" value="1"/>
</dbReference>
<evidence type="ECO:0000256" key="12">
    <source>
        <dbReference type="RuleBase" id="RU000483"/>
    </source>
</evidence>
<keyword evidence="10 11" id="KW-0066">ATP synthesis</keyword>
<feature type="transmembrane region" description="Helical" evidence="11">
    <location>
        <begin position="200"/>
        <end position="223"/>
    </location>
</feature>
<dbReference type="InterPro" id="IPR045083">
    <property type="entry name" value="ATP_synth_F0_asu_bact/mt"/>
</dbReference>
<reference evidence="13 14" key="1">
    <citation type="journal article" date="2010" name="J. Bacteriol.">
        <title>Genome sequences of Pelagibaca bermudensis HTCC2601T and Maritimibacter alkaliphilus HTCC2654T, the type strains of two marine Roseobacter genera.</title>
        <authorList>
            <person name="Thrash J.C."/>
            <person name="Cho J.C."/>
            <person name="Ferriera S."/>
            <person name="Johnson J."/>
            <person name="Vergin K.L."/>
            <person name="Giovannoni S.J."/>
        </authorList>
    </citation>
    <scope>NUCLEOTIDE SEQUENCE [LARGE SCALE GENOMIC DNA]</scope>
    <source>
        <strain evidence="14">DSM 26914 / JCM 13377 / KCTC 12554 / HTCC2601</strain>
    </source>
</reference>
<gene>
    <name evidence="11" type="primary">atpB</name>
    <name evidence="13" type="ORF">R2601_16435</name>
</gene>
<dbReference type="GO" id="GO:0005886">
    <property type="term" value="C:plasma membrane"/>
    <property type="evidence" value="ECO:0007669"/>
    <property type="project" value="UniProtKB-SubCell"/>
</dbReference>
<keyword evidence="13" id="KW-0378">Hydrolase</keyword>
<dbReference type="InterPro" id="IPR000568">
    <property type="entry name" value="ATP_synth_F0_asu"/>
</dbReference>